<dbReference type="AlphaFoldDB" id="A0AA97PJV1"/>
<accession>A0AA97PJV1</accession>
<dbReference type="Proteomes" id="UP000011086">
    <property type="component" value="Unassembled WGS sequence"/>
</dbReference>
<dbReference type="InterPro" id="IPR006913">
    <property type="entry name" value="CENP-V/GFA"/>
</dbReference>
<dbReference type="Gene3D" id="3.90.1590.10">
    <property type="entry name" value="glutathione-dependent formaldehyde- activating enzyme (gfa)"/>
    <property type="match status" value="1"/>
</dbReference>
<evidence type="ECO:0000256" key="2">
    <source>
        <dbReference type="ARBA" id="ARBA00022723"/>
    </source>
</evidence>
<keyword evidence="2" id="KW-0479">Metal-binding</keyword>
<dbReference type="GO" id="GO:0046872">
    <property type="term" value="F:metal ion binding"/>
    <property type="evidence" value="ECO:0007669"/>
    <property type="project" value="UniProtKB-KW"/>
</dbReference>
<dbReference type="GO" id="GO:0016846">
    <property type="term" value="F:carbon-sulfur lyase activity"/>
    <property type="evidence" value="ECO:0007669"/>
    <property type="project" value="InterPro"/>
</dbReference>
<reference evidence="6" key="1">
    <citation type="journal article" date="2012" name="PLoS Genet.">
        <title>Comparative analysis of the genomes of two field isolates of the rice blast fungus Magnaporthe oryzae.</title>
        <authorList>
            <person name="Xue M."/>
            <person name="Yang J."/>
            <person name="Li Z."/>
            <person name="Hu S."/>
            <person name="Yao N."/>
            <person name="Dean R.A."/>
            <person name="Zhao W."/>
            <person name="Shen M."/>
            <person name="Zhang H."/>
            <person name="Li C."/>
            <person name="Liu L."/>
            <person name="Cao L."/>
            <person name="Xu X."/>
            <person name="Xing Y."/>
            <person name="Hsiang T."/>
            <person name="Zhang Z."/>
            <person name="Xu J.R."/>
            <person name="Peng Y.L."/>
        </authorList>
    </citation>
    <scope>NUCLEOTIDE SEQUENCE</scope>
    <source>
        <strain evidence="6">Y34</strain>
    </source>
</reference>
<sequence length="366" mass="39061">MVLSGHCLCKAVTYKVDVDAPLITGYDHCDDCQRQSGSTYSLVVVVPKDKLTINGPTKSWAGKGSSGKAVHRIFCSECGSPIAHDPDAAPEIIAIKGGTLDAEIKKKLKPDTEIWTVGKLPFCQEHLAKPFTHMPEMIAGIQRSPLQEFAIAAEEDGVDVEPATASVPFGPTEPTAPDCDKVSGPGAPGRVGVPTYLGLIGSLVVGAWTCSSSCCGGEAPALTAGRTTRQRSRDGAEDCLEDGRRRRRRCWFRQKAAQDRRCGHGDGLVEGAVGVVEQAVQGQAGAAGGPLSEEGAPAEALGVRIQVQGRRAVWVAERLGRFDGDARRDHVPHVEDWRPADGVELFNKSSASVYYRVRAMGQHPNM</sequence>
<protein>
    <submittedName>
        <fullName evidence="6">DUF636 domain-containing protein</fullName>
    </submittedName>
</protein>
<dbReference type="InterPro" id="IPR011057">
    <property type="entry name" value="Mss4-like_sf"/>
</dbReference>
<evidence type="ECO:0000259" key="5">
    <source>
        <dbReference type="PROSITE" id="PS51891"/>
    </source>
</evidence>
<feature type="domain" description="CENP-V/GFA" evidence="5">
    <location>
        <begin position="3"/>
        <end position="116"/>
    </location>
</feature>
<comment type="similarity">
    <text evidence="1">Belongs to the Gfa family.</text>
</comment>
<name>A0AA97PJV1_PYRO3</name>
<keyword evidence="4" id="KW-0456">Lyase</keyword>
<organism evidence="6">
    <name type="scientific">Pyricularia oryzae (strain Y34)</name>
    <name type="common">Rice blast fungus</name>
    <name type="synonym">Magnaporthe oryzae</name>
    <dbReference type="NCBI Taxonomy" id="1143189"/>
    <lineage>
        <taxon>Eukaryota</taxon>
        <taxon>Fungi</taxon>
        <taxon>Dikarya</taxon>
        <taxon>Ascomycota</taxon>
        <taxon>Pezizomycotina</taxon>
        <taxon>Sordariomycetes</taxon>
        <taxon>Sordariomycetidae</taxon>
        <taxon>Magnaporthales</taxon>
        <taxon>Pyriculariaceae</taxon>
        <taxon>Pyricularia</taxon>
    </lineage>
</organism>
<dbReference type="PROSITE" id="PS51891">
    <property type="entry name" value="CENP_V_GFA"/>
    <property type="match status" value="1"/>
</dbReference>
<dbReference type="PANTHER" id="PTHR33337:SF40">
    <property type="entry name" value="CENP-V_GFA DOMAIN-CONTAINING PROTEIN-RELATED"/>
    <property type="match status" value="1"/>
</dbReference>
<evidence type="ECO:0000256" key="3">
    <source>
        <dbReference type="ARBA" id="ARBA00022833"/>
    </source>
</evidence>
<evidence type="ECO:0000256" key="4">
    <source>
        <dbReference type="ARBA" id="ARBA00023239"/>
    </source>
</evidence>
<dbReference type="Pfam" id="PF04828">
    <property type="entry name" value="GFA"/>
    <property type="match status" value="1"/>
</dbReference>
<keyword evidence="3" id="KW-0862">Zinc</keyword>
<evidence type="ECO:0000313" key="6">
    <source>
        <dbReference type="EMBL" id="ELQ37189.1"/>
    </source>
</evidence>
<evidence type="ECO:0000256" key="1">
    <source>
        <dbReference type="ARBA" id="ARBA00005495"/>
    </source>
</evidence>
<dbReference type="PANTHER" id="PTHR33337">
    <property type="entry name" value="GFA DOMAIN-CONTAINING PROTEIN"/>
    <property type="match status" value="1"/>
</dbReference>
<dbReference type="EMBL" id="JH793413">
    <property type="protein sequence ID" value="ELQ37189.1"/>
    <property type="molecule type" value="Genomic_DNA"/>
</dbReference>
<dbReference type="SUPFAM" id="SSF51316">
    <property type="entry name" value="Mss4-like"/>
    <property type="match status" value="1"/>
</dbReference>
<proteinExistence type="inferred from homology"/>
<gene>
    <name evidence="6" type="ORF">OOU_Y34scaffold00610g26</name>
</gene>